<accession>A0AAE1HG54</accession>
<protein>
    <submittedName>
        <fullName evidence="2">Extracellular matrix-binding protein ebh</fullName>
    </submittedName>
</protein>
<feature type="compositionally biased region" description="Polar residues" evidence="1">
    <location>
        <begin position="141"/>
        <end position="158"/>
    </location>
</feature>
<gene>
    <name evidence="2" type="ORF">KUF71_009992</name>
</gene>
<name>A0AAE1HG54_9NEOP</name>
<dbReference type="Proteomes" id="UP001219518">
    <property type="component" value="Unassembled WGS sequence"/>
</dbReference>
<feature type="non-terminal residue" evidence="2">
    <location>
        <position position="302"/>
    </location>
</feature>
<evidence type="ECO:0000313" key="2">
    <source>
        <dbReference type="EMBL" id="KAK3920755.1"/>
    </source>
</evidence>
<reference evidence="2" key="1">
    <citation type="submission" date="2021-07" db="EMBL/GenBank/DDBJ databases">
        <authorList>
            <person name="Catto M.A."/>
            <person name="Jacobson A."/>
            <person name="Kennedy G."/>
            <person name="Labadie P."/>
            <person name="Hunt B.G."/>
            <person name="Srinivasan R."/>
        </authorList>
    </citation>
    <scope>NUCLEOTIDE SEQUENCE</scope>
    <source>
        <strain evidence="2">PL_HMW_Pooled</strain>
        <tissue evidence="2">Head</tissue>
    </source>
</reference>
<dbReference type="AlphaFoldDB" id="A0AAE1HG54"/>
<sequence>DITPNLPLKPPQYLIKTLFLLNPEVIIMVALCSLGKFESKLEFLGTKHECCESRTLCEGLEESDIRLIRVRSGFNKKLKIICENHFKIWIKDYHKYFRKCCDLFENHGKADQNSEGNRIDLFAHNLATPQLKTESGEKIVTQPSPASFSSQSTNQNPQDRPPEPSPSLDTSKSSKDSMGSDWKPSADPKDLDSLNDWLVSVGIERISVRKLRRQKKYPLKVLDKIKSVMQNFSKDPLCVEVKDKEELEEVSKNPDLYLEIIQQLKEFIVSCKDKILIIKALSVLPKSMSVAKIKLSVFYLKV</sequence>
<evidence type="ECO:0000256" key="1">
    <source>
        <dbReference type="SAM" id="MobiDB-lite"/>
    </source>
</evidence>
<comment type="caution">
    <text evidence="2">The sequence shown here is derived from an EMBL/GenBank/DDBJ whole genome shotgun (WGS) entry which is preliminary data.</text>
</comment>
<evidence type="ECO:0000313" key="3">
    <source>
        <dbReference type="Proteomes" id="UP001219518"/>
    </source>
</evidence>
<feature type="region of interest" description="Disordered" evidence="1">
    <location>
        <begin position="133"/>
        <end position="187"/>
    </location>
</feature>
<reference evidence="2" key="2">
    <citation type="journal article" date="2023" name="BMC Genomics">
        <title>Pest status, molecular evolution, and epigenetic factors derived from the genome assembly of Frankliniella fusca, a thysanopteran phytovirus vector.</title>
        <authorList>
            <person name="Catto M.A."/>
            <person name="Labadie P.E."/>
            <person name="Jacobson A.L."/>
            <person name="Kennedy G.G."/>
            <person name="Srinivasan R."/>
            <person name="Hunt B.G."/>
        </authorList>
    </citation>
    <scope>NUCLEOTIDE SEQUENCE</scope>
    <source>
        <strain evidence="2">PL_HMW_Pooled</strain>
    </source>
</reference>
<proteinExistence type="predicted"/>
<organism evidence="2 3">
    <name type="scientific">Frankliniella fusca</name>
    <dbReference type="NCBI Taxonomy" id="407009"/>
    <lineage>
        <taxon>Eukaryota</taxon>
        <taxon>Metazoa</taxon>
        <taxon>Ecdysozoa</taxon>
        <taxon>Arthropoda</taxon>
        <taxon>Hexapoda</taxon>
        <taxon>Insecta</taxon>
        <taxon>Pterygota</taxon>
        <taxon>Neoptera</taxon>
        <taxon>Paraneoptera</taxon>
        <taxon>Thysanoptera</taxon>
        <taxon>Terebrantia</taxon>
        <taxon>Thripoidea</taxon>
        <taxon>Thripidae</taxon>
        <taxon>Frankliniella</taxon>
    </lineage>
</organism>
<dbReference type="EMBL" id="JAHWGI010001022">
    <property type="protein sequence ID" value="KAK3920755.1"/>
    <property type="molecule type" value="Genomic_DNA"/>
</dbReference>
<keyword evidence="3" id="KW-1185">Reference proteome</keyword>